<dbReference type="KEGG" id="cput:CONPUDRAFT_157911"/>
<dbReference type="SUPFAM" id="SSF55658">
    <property type="entry name" value="L9 N-domain-like"/>
    <property type="match status" value="1"/>
</dbReference>
<dbReference type="RefSeq" id="XP_007773103.1">
    <property type="nucleotide sequence ID" value="XM_007774913.1"/>
</dbReference>
<evidence type="ECO:0000313" key="4">
    <source>
        <dbReference type="Proteomes" id="UP000053558"/>
    </source>
</evidence>
<dbReference type="InterPro" id="IPR037056">
    <property type="entry name" value="RNase_H1_N_sf"/>
</dbReference>
<feature type="compositionally biased region" description="Polar residues" evidence="1">
    <location>
        <begin position="221"/>
        <end position="236"/>
    </location>
</feature>
<feature type="compositionally biased region" description="Pro residues" evidence="1">
    <location>
        <begin position="237"/>
        <end position="247"/>
    </location>
</feature>
<name>A0A5M3MD22_CONPW</name>
<gene>
    <name evidence="3" type="ORF">CONPUDRAFT_157911</name>
</gene>
<feature type="compositionally biased region" description="Polar residues" evidence="1">
    <location>
        <begin position="157"/>
        <end position="169"/>
    </location>
</feature>
<dbReference type="GeneID" id="19203830"/>
<evidence type="ECO:0000313" key="3">
    <source>
        <dbReference type="EMBL" id="EIW76740.1"/>
    </source>
</evidence>
<accession>A0A5M3MD22</accession>
<feature type="region of interest" description="Disordered" evidence="1">
    <location>
        <begin position="199"/>
        <end position="249"/>
    </location>
</feature>
<dbReference type="Gene3D" id="3.40.970.10">
    <property type="entry name" value="Ribonuclease H1, N-terminal domain"/>
    <property type="match status" value="1"/>
</dbReference>
<dbReference type="OrthoDB" id="2612908at2759"/>
<comment type="caution">
    <text evidence="3">The sequence shown here is derived from an EMBL/GenBank/DDBJ whole genome shotgun (WGS) entry which is preliminary data.</text>
</comment>
<feature type="region of interest" description="Disordered" evidence="1">
    <location>
        <begin position="147"/>
        <end position="185"/>
    </location>
</feature>
<dbReference type="EMBL" id="JH711585">
    <property type="protein sequence ID" value="EIW76740.1"/>
    <property type="molecule type" value="Genomic_DNA"/>
</dbReference>
<reference evidence="4" key="1">
    <citation type="journal article" date="2012" name="Science">
        <title>The Paleozoic origin of enzymatic lignin decomposition reconstructed from 31 fungal genomes.</title>
        <authorList>
            <person name="Floudas D."/>
            <person name="Binder M."/>
            <person name="Riley R."/>
            <person name="Barry K."/>
            <person name="Blanchette R.A."/>
            <person name="Henrissat B."/>
            <person name="Martinez A.T."/>
            <person name="Otillar R."/>
            <person name="Spatafora J.W."/>
            <person name="Yadav J.S."/>
            <person name="Aerts A."/>
            <person name="Benoit I."/>
            <person name="Boyd A."/>
            <person name="Carlson A."/>
            <person name="Copeland A."/>
            <person name="Coutinho P.M."/>
            <person name="de Vries R.P."/>
            <person name="Ferreira P."/>
            <person name="Findley K."/>
            <person name="Foster B."/>
            <person name="Gaskell J."/>
            <person name="Glotzer D."/>
            <person name="Gorecki P."/>
            <person name="Heitman J."/>
            <person name="Hesse C."/>
            <person name="Hori C."/>
            <person name="Igarashi K."/>
            <person name="Jurgens J.A."/>
            <person name="Kallen N."/>
            <person name="Kersten P."/>
            <person name="Kohler A."/>
            <person name="Kuees U."/>
            <person name="Kumar T.K.A."/>
            <person name="Kuo A."/>
            <person name="LaButti K."/>
            <person name="Larrondo L.F."/>
            <person name="Lindquist E."/>
            <person name="Ling A."/>
            <person name="Lombard V."/>
            <person name="Lucas S."/>
            <person name="Lundell T."/>
            <person name="Martin R."/>
            <person name="McLaughlin D.J."/>
            <person name="Morgenstern I."/>
            <person name="Morin E."/>
            <person name="Murat C."/>
            <person name="Nagy L.G."/>
            <person name="Nolan M."/>
            <person name="Ohm R.A."/>
            <person name="Patyshakuliyeva A."/>
            <person name="Rokas A."/>
            <person name="Ruiz-Duenas F.J."/>
            <person name="Sabat G."/>
            <person name="Salamov A."/>
            <person name="Samejima M."/>
            <person name="Schmutz J."/>
            <person name="Slot J.C."/>
            <person name="St John F."/>
            <person name="Stenlid J."/>
            <person name="Sun H."/>
            <person name="Sun S."/>
            <person name="Syed K."/>
            <person name="Tsang A."/>
            <person name="Wiebenga A."/>
            <person name="Young D."/>
            <person name="Pisabarro A."/>
            <person name="Eastwood D.C."/>
            <person name="Martin F."/>
            <person name="Cullen D."/>
            <person name="Grigoriev I.V."/>
            <person name="Hibbett D.S."/>
        </authorList>
    </citation>
    <scope>NUCLEOTIDE SEQUENCE [LARGE SCALE GENOMIC DNA]</scope>
    <source>
        <strain evidence="4">RWD-64-598 SS2</strain>
    </source>
</reference>
<sequence>MMTTSERYYVAIGLRADTRVYNSYPHFSNTSPLYLPIIVLLVRFKDTQNLDSVCTSILRNVDLLATSCLNVAGIFLNSEAARGALKPKVKGFYTAAHGHHIGIWHVCKNDCNKEVNKYPSAHHKKFIHFNEAMEWLITDGHRLGFGTQLSLGEEPNTRSASSPFPQPSKNKGKGKATEASPRPSSEFFSPIAIESVHISDESPQPKGPPPSLSHCTHGPVQVSSTSVHAQPSFSHSPTPPHLIPPYHAPNSTRVHHVSVLRGPEMAWRMLTAVPAHNMAPIFQHIRKLDGIHQSLTIPAESDDMPILSFGPMADIDLHLHGFSLRALLRI</sequence>
<keyword evidence="4" id="KW-1185">Reference proteome</keyword>
<dbReference type="AlphaFoldDB" id="A0A5M3MD22"/>
<dbReference type="Pfam" id="PF01693">
    <property type="entry name" value="Cauli_VI"/>
    <property type="match status" value="1"/>
</dbReference>
<feature type="domain" description="Ribonuclease H1 N-terminal" evidence="2">
    <location>
        <begin position="92"/>
        <end position="135"/>
    </location>
</feature>
<dbReference type="InterPro" id="IPR011320">
    <property type="entry name" value="RNase_H1_N"/>
</dbReference>
<evidence type="ECO:0000256" key="1">
    <source>
        <dbReference type="SAM" id="MobiDB-lite"/>
    </source>
</evidence>
<evidence type="ECO:0000259" key="2">
    <source>
        <dbReference type="Pfam" id="PF01693"/>
    </source>
</evidence>
<dbReference type="Proteomes" id="UP000053558">
    <property type="component" value="Unassembled WGS sequence"/>
</dbReference>
<organism evidence="3 4">
    <name type="scientific">Coniophora puteana (strain RWD-64-598)</name>
    <name type="common">Brown rot fungus</name>
    <dbReference type="NCBI Taxonomy" id="741705"/>
    <lineage>
        <taxon>Eukaryota</taxon>
        <taxon>Fungi</taxon>
        <taxon>Dikarya</taxon>
        <taxon>Basidiomycota</taxon>
        <taxon>Agaricomycotina</taxon>
        <taxon>Agaricomycetes</taxon>
        <taxon>Agaricomycetidae</taxon>
        <taxon>Boletales</taxon>
        <taxon>Coniophorineae</taxon>
        <taxon>Coniophoraceae</taxon>
        <taxon>Coniophora</taxon>
    </lineage>
</organism>
<protein>
    <recommendedName>
        <fullName evidence="2">Ribonuclease H1 N-terminal domain-containing protein</fullName>
    </recommendedName>
</protein>
<dbReference type="InterPro" id="IPR009027">
    <property type="entry name" value="Ribosomal_bL9/RNase_H1_N"/>
</dbReference>
<proteinExistence type="predicted"/>